<gene>
    <name evidence="2" type="ORF">GCM10023215_39750</name>
</gene>
<feature type="compositionally biased region" description="Basic and acidic residues" evidence="1">
    <location>
        <begin position="52"/>
        <end position="66"/>
    </location>
</feature>
<protein>
    <submittedName>
        <fullName evidence="2">Uncharacterized protein</fullName>
    </submittedName>
</protein>
<organism evidence="2 3">
    <name type="scientific">Pseudonocardia yuanmonensis</name>
    <dbReference type="NCBI Taxonomy" id="1095914"/>
    <lineage>
        <taxon>Bacteria</taxon>
        <taxon>Bacillati</taxon>
        <taxon>Actinomycetota</taxon>
        <taxon>Actinomycetes</taxon>
        <taxon>Pseudonocardiales</taxon>
        <taxon>Pseudonocardiaceae</taxon>
        <taxon>Pseudonocardia</taxon>
    </lineage>
</organism>
<feature type="region of interest" description="Disordered" evidence="1">
    <location>
        <begin position="111"/>
        <end position="151"/>
    </location>
</feature>
<feature type="compositionally biased region" description="Basic and acidic residues" evidence="1">
    <location>
        <begin position="1"/>
        <end position="15"/>
    </location>
</feature>
<feature type="region of interest" description="Disordered" evidence="1">
    <location>
        <begin position="1"/>
        <end position="23"/>
    </location>
</feature>
<dbReference type="Proteomes" id="UP001500325">
    <property type="component" value="Unassembled WGS sequence"/>
</dbReference>
<evidence type="ECO:0000313" key="2">
    <source>
        <dbReference type="EMBL" id="GAA4697547.1"/>
    </source>
</evidence>
<feature type="compositionally biased region" description="Basic and acidic residues" evidence="1">
    <location>
        <begin position="142"/>
        <end position="151"/>
    </location>
</feature>
<comment type="caution">
    <text evidence="2">The sequence shown here is derived from an EMBL/GenBank/DDBJ whole genome shotgun (WGS) entry which is preliminary data.</text>
</comment>
<accession>A0ABP8X026</accession>
<evidence type="ECO:0000256" key="1">
    <source>
        <dbReference type="SAM" id="MobiDB-lite"/>
    </source>
</evidence>
<name>A0ABP8X026_9PSEU</name>
<feature type="region of interest" description="Disordered" evidence="1">
    <location>
        <begin position="37"/>
        <end position="98"/>
    </location>
</feature>
<dbReference type="EMBL" id="BAABIC010000013">
    <property type="protein sequence ID" value="GAA4697547.1"/>
    <property type="molecule type" value="Genomic_DNA"/>
</dbReference>
<keyword evidence="3" id="KW-1185">Reference proteome</keyword>
<evidence type="ECO:0000313" key="3">
    <source>
        <dbReference type="Proteomes" id="UP001500325"/>
    </source>
</evidence>
<sequence length="151" mass="16281">MLHHEQQPQGRHHEGGAAPTTTVMGDGVVIGATAAIGRRVPSRLGSCAIPQPKEDRRRSSRAETRQHPRVQPPQRQERDESASGGRAGINGTRSWSGEISAVLRMAPRLVRGFDGTGNGGNPVQEEDTCTTRSSSEPLRPAPGERRRSPSH</sequence>
<proteinExistence type="predicted"/>
<reference evidence="3" key="1">
    <citation type="journal article" date="2019" name="Int. J. Syst. Evol. Microbiol.">
        <title>The Global Catalogue of Microorganisms (GCM) 10K type strain sequencing project: providing services to taxonomists for standard genome sequencing and annotation.</title>
        <authorList>
            <consortium name="The Broad Institute Genomics Platform"/>
            <consortium name="The Broad Institute Genome Sequencing Center for Infectious Disease"/>
            <person name="Wu L."/>
            <person name="Ma J."/>
        </authorList>
    </citation>
    <scope>NUCLEOTIDE SEQUENCE [LARGE SCALE GENOMIC DNA]</scope>
    <source>
        <strain evidence="3">JCM 18055</strain>
    </source>
</reference>